<name>A0AAV4RX25_CAEEX</name>
<comment type="caution">
    <text evidence="2">The sequence shown here is derived from an EMBL/GenBank/DDBJ whole genome shotgun (WGS) entry which is preliminary data.</text>
</comment>
<protein>
    <submittedName>
        <fullName evidence="2">Uncharacterized protein</fullName>
    </submittedName>
</protein>
<sequence length="119" mass="13708">MLVKTHTFQQLFGRVLLGVTIDIRWKGFFFPLSKHRFLMCPLASLLLVVWTTLSSLMVRAPPGAAYYTRRESEEFSIASAKPDISPVFFDDKSETFPHPEKQQQFHTTTTSQFLKPDII</sequence>
<dbReference type="Proteomes" id="UP001054945">
    <property type="component" value="Unassembled WGS sequence"/>
</dbReference>
<gene>
    <name evidence="2" type="ORF">CEXT_318041</name>
</gene>
<evidence type="ECO:0000256" key="1">
    <source>
        <dbReference type="SAM" id="Phobius"/>
    </source>
</evidence>
<accession>A0AAV4RX25</accession>
<keyword evidence="3" id="KW-1185">Reference proteome</keyword>
<dbReference type="EMBL" id="BPLR01008402">
    <property type="protein sequence ID" value="GIY24393.1"/>
    <property type="molecule type" value="Genomic_DNA"/>
</dbReference>
<proteinExistence type="predicted"/>
<organism evidence="2 3">
    <name type="scientific">Caerostris extrusa</name>
    <name type="common">Bark spider</name>
    <name type="synonym">Caerostris bankana</name>
    <dbReference type="NCBI Taxonomy" id="172846"/>
    <lineage>
        <taxon>Eukaryota</taxon>
        <taxon>Metazoa</taxon>
        <taxon>Ecdysozoa</taxon>
        <taxon>Arthropoda</taxon>
        <taxon>Chelicerata</taxon>
        <taxon>Arachnida</taxon>
        <taxon>Araneae</taxon>
        <taxon>Araneomorphae</taxon>
        <taxon>Entelegynae</taxon>
        <taxon>Araneoidea</taxon>
        <taxon>Araneidae</taxon>
        <taxon>Caerostris</taxon>
    </lineage>
</organism>
<reference evidence="2 3" key="1">
    <citation type="submission" date="2021-06" db="EMBL/GenBank/DDBJ databases">
        <title>Caerostris extrusa draft genome.</title>
        <authorList>
            <person name="Kono N."/>
            <person name="Arakawa K."/>
        </authorList>
    </citation>
    <scope>NUCLEOTIDE SEQUENCE [LARGE SCALE GENOMIC DNA]</scope>
</reference>
<feature type="transmembrane region" description="Helical" evidence="1">
    <location>
        <begin position="36"/>
        <end position="60"/>
    </location>
</feature>
<dbReference type="AlphaFoldDB" id="A0AAV4RX25"/>
<evidence type="ECO:0000313" key="3">
    <source>
        <dbReference type="Proteomes" id="UP001054945"/>
    </source>
</evidence>
<evidence type="ECO:0000313" key="2">
    <source>
        <dbReference type="EMBL" id="GIY24393.1"/>
    </source>
</evidence>
<keyword evidence="1" id="KW-1133">Transmembrane helix</keyword>
<keyword evidence="1" id="KW-0812">Transmembrane</keyword>
<keyword evidence="1" id="KW-0472">Membrane</keyword>